<organism evidence="2 3">
    <name type="scientific">Gigaspora rosea</name>
    <dbReference type="NCBI Taxonomy" id="44941"/>
    <lineage>
        <taxon>Eukaryota</taxon>
        <taxon>Fungi</taxon>
        <taxon>Fungi incertae sedis</taxon>
        <taxon>Mucoromycota</taxon>
        <taxon>Glomeromycotina</taxon>
        <taxon>Glomeromycetes</taxon>
        <taxon>Diversisporales</taxon>
        <taxon>Gigasporaceae</taxon>
        <taxon>Gigaspora</taxon>
    </lineage>
</organism>
<comment type="caution">
    <text evidence="2">The sequence shown here is derived from an EMBL/GenBank/DDBJ whole genome shotgun (WGS) entry which is preliminary data.</text>
</comment>
<protein>
    <submittedName>
        <fullName evidence="2">Uncharacterized protein</fullName>
    </submittedName>
</protein>
<reference evidence="2 3" key="1">
    <citation type="submission" date="2018-06" db="EMBL/GenBank/DDBJ databases">
        <title>Comparative genomics reveals the genomic features of Rhizophagus irregularis, R. cerebriforme, R. diaphanum and Gigaspora rosea, and their symbiotic lifestyle signature.</title>
        <authorList>
            <person name="Morin E."/>
            <person name="San Clemente H."/>
            <person name="Chen E.C.H."/>
            <person name="De La Providencia I."/>
            <person name="Hainaut M."/>
            <person name="Kuo A."/>
            <person name="Kohler A."/>
            <person name="Murat C."/>
            <person name="Tang N."/>
            <person name="Roy S."/>
            <person name="Loubradou J."/>
            <person name="Henrissat B."/>
            <person name="Grigoriev I.V."/>
            <person name="Corradi N."/>
            <person name="Roux C."/>
            <person name="Martin F.M."/>
        </authorList>
    </citation>
    <scope>NUCLEOTIDE SEQUENCE [LARGE SCALE GENOMIC DNA]</scope>
    <source>
        <strain evidence="2 3">DAOM 194757</strain>
    </source>
</reference>
<feature type="region of interest" description="Disordered" evidence="1">
    <location>
        <begin position="261"/>
        <end position="291"/>
    </location>
</feature>
<dbReference type="OrthoDB" id="2313105at2759"/>
<dbReference type="STRING" id="44941.A0A397VUT2"/>
<proteinExistence type="predicted"/>
<sequence length="323" mass="36113">MEMEISPFVLNKTRLVVISDQVVQITLSSKSSSSDSLYNHNQLMQDEIKKVVVAFVKLKEENLIVDGDGYKKHSWQYGRKYVFFKNKSRLKVHRYKYTFELEPLATDHEESTSSHIGKNRSVQQQQQKDDHESNLPQITKVFSNSDVVNTSFLSEGDVVGVEATPNRPRTQLTVHEISESSKSTAVSSIQLTINKDSIDQSVRETNSRTEDCPAQSDITVESSNRILSVSGITAEMVSVASSDSHSSSTNVINNKREVSNEFNSDSAEGSTSLNAVPASESNLGKRKERSDERDYNDTCLIRLVLLKECLGEIGGGYLDYQGW</sequence>
<feature type="region of interest" description="Disordered" evidence="1">
    <location>
        <begin position="108"/>
        <end position="135"/>
    </location>
</feature>
<dbReference type="EMBL" id="QKWP01000165">
    <property type="protein sequence ID" value="RIB25698.1"/>
    <property type="molecule type" value="Genomic_DNA"/>
</dbReference>
<keyword evidence="3" id="KW-1185">Reference proteome</keyword>
<accession>A0A397VUT2</accession>
<dbReference type="AlphaFoldDB" id="A0A397VUT2"/>
<dbReference type="Proteomes" id="UP000266673">
    <property type="component" value="Unassembled WGS sequence"/>
</dbReference>
<evidence type="ECO:0000256" key="1">
    <source>
        <dbReference type="SAM" id="MobiDB-lite"/>
    </source>
</evidence>
<evidence type="ECO:0000313" key="2">
    <source>
        <dbReference type="EMBL" id="RIB25698.1"/>
    </source>
</evidence>
<feature type="compositionally biased region" description="Polar residues" evidence="1">
    <location>
        <begin position="261"/>
        <end position="282"/>
    </location>
</feature>
<evidence type="ECO:0000313" key="3">
    <source>
        <dbReference type="Proteomes" id="UP000266673"/>
    </source>
</evidence>
<gene>
    <name evidence="2" type="ORF">C2G38_2165312</name>
</gene>
<name>A0A397VUT2_9GLOM</name>
<feature type="compositionally biased region" description="Polar residues" evidence="1">
    <location>
        <begin position="113"/>
        <end position="126"/>
    </location>
</feature>